<dbReference type="Proteomes" id="UP001267878">
    <property type="component" value="Unassembled WGS sequence"/>
</dbReference>
<dbReference type="PANTHER" id="PTHR38459">
    <property type="entry name" value="PROPHAGE BACTOPRENOL-LINKED GLUCOSE TRANSLOCASE HOMOLOG"/>
    <property type="match status" value="1"/>
</dbReference>
<organism evidence="8 9">
    <name type="scientific">Agrilutibacter niabensis</name>
    <dbReference type="NCBI Taxonomy" id="380628"/>
    <lineage>
        <taxon>Bacteria</taxon>
        <taxon>Pseudomonadati</taxon>
        <taxon>Pseudomonadota</taxon>
        <taxon>Gammaproteobacteria</taxon>
        <taxon>Lysobacterales</taxon>
        <taxon>Lysobacteraceae</taxon>
        <taxon>Agrilutibacter</taxon>
    </lineage>
</organism>
<feature type="transmembrane region" description="Helical" evidence="6">
    <location>
        <begin position="39"/>
        <end position="58"/>
    </location>
</feature>
<evidence type="ECO:0000313" key="8">
    <source>
        <dbReference type="EMBL" id="MDR7100828.1"/>
    </source>
</evidence>
<gene>
    <name evidence="8" type="ORF">J2X04_003209</name>
</gene>
<dbReference type="EMBL" id="JAVDVW010000002">
    <property type="protein sequence ID" value="MDR7100828.1"/>
    <property type="molecule type" value="Genomic_DNA"/>
</dbReference>
<dbReference type="InterPro" id="IPR051401">
    <property type="entry name" value="GtrA_CellWall_Glycosyl"/>
</dbReference>
<reference evidence="8 9" key="1">
    <citation type="submission" date="2023-07" db="EMBL/GenBank/DDBJ databases">
        <title>Sorghum-associated microbial communities from plants grown in Nebraska, USA.</title>
        <authorList>
            <person name="Schachtman D."/>
        </authorList>
    </citation>
    <scope>NUCLEOTIDE SEQUENCE [LARGE SCALE GENOMIC DNA]</scope>
    <source>
        <strain evidence="8 9">BE187</strain>
    </source>
</reference>
<evidence type="ECO:0000256" key="1">
    <source>
        <dbReference type="ARBA" id="ARBA00004141"/>
    </source>
</evidence>
<evidence type="ECO:0000256" key="4">
    <source>
        <dbReference type="ARBA" id="ARBA00022989"/>
    </source>
</evidence>
<dbReference type="PANTHER" id="PTHR38459:SF1">
    <property type="entry name" value="PROPHAGE BACTOPRENOL-LINKED GLUCOSE TRANSLOCASE HOMOLOG"/>
    <property type="match status" value="1"/>
</dbReference>
<feature type="transmembrane region" description="Helical" evidence="6">
    <location>
        <begin position="99"/>
        <end position="116"/>
    </location>
</feature>
<dbReference type="Pfam" id="PF04138">
    <property type="entry name" value="GtrA_DPMS_TM"/>
    <property type="match status" value="1"/>
</dbReference>
<accession>A0ABU1VUM1</accession>
<keyword evidence="3 6" id="KW-0812">Transmembrane</keyword>
<keyword evidence="5 6" id="KW-0472">Membrane</keyword>
<evidence type="ECO:0000256" key="5">
    <source>
        <dbReference type="ARBA" id="ARBA00023136"/>
    </source>
</evidence>
<evidence type="ECO:0000313" key="9">
    <source>
        <dbReference type="Proteomes" id="UP001267878"/>
    </source>
</evidence>
<feature type="transmembrane region" description="Helical" evidence="6">
    <location>
        <begin position="70"/>
        <end position="93"/>
    </location>
</feature>
<comment type="subcellular location">
    <subcellularLocation>
        <location evidence="1">Membrane</location>
        <topology evidence="1">Multi-pass membrane protein</topology>
    </subcellularLocation>
</comment>
<comment type="caution">
    <text evidence="8">The sequence shown here is derived from an EMBL/GenBank/DDBJ whole genome shotgun (WGS) entry which is preliminary data.</text>
</comment>
<keyword evidence="4 6" id="KW-1133">Transmembrane helix</keyword>
<sequence length="132" mass="14013">MIAVFSRYAAVQIAAYGMDMGSFLLATIVFGWAPLPSNILAKILAGGLAFFAHRRITFGVHGKGGGRAQLIKYILLLALNVPVSSGVLALLLPYVGPEALAKFVSDVICVGITFFLSRRLIFVAPTTERGGT</sequence>
<comment type="similarity">
    <text evidence="2">Belongs to the GtrA family.</text>
</comment>
<evidence type="ECO:0000259" key="7">
    <source>
        <dbReference type="Pfam" id="PF04138"/>
    </source>
</evidence>
<keyword evidence="9" id="KW-1185">Reference proteome</keyword>
<feature type="domain" description="GtrA/DPMS transmembrane" evidence="7">
    <location>
        <begin position="7"/>
        <end position="122"/>
    </location>
</feature>
<proteinExistence type="inferred from homology"/>
<dbReference type="InterPro" id="IPR007267">
    <property type="entry name" value="GtrA_DPMS_TM"/>
</dbReference>
<protein>
    <submittedName>
        <fullName evidence="8">Flippase GtrA</fullName>
    </submittedName>
</protein>
<evidence type="ECO:0000256" key="2">
    <source>
        <dbReference type="ARBA" id="ARBA00009399"/>
    </source>
</evidence>
<evidence type="ECO:0000256" key="3">
    <source>
        <dbReference type="ARBA" id="ARBA00022692"/>
    </source>
</evidence>
<dbReference type="RefSeq" id="WP_310056085.1">
    <property type="nucleotide sequence ID" value="NZ_JAVDVW010000002.1"/>
</dbReference>
<feature type="transmembrane region" description="Helical" evidence="6">
    <location>
        <begin position="12"/>
        <end position="33"/>
    </location>
</feature>
<name>A0ABU1VUM1_9GAMM</name>
<evidence type="ECO:0000256" key="6">
    <source>
        <dbReference type="SAM" id="Phobius"/>
    </source>
</evidence>